<dbReference type="GeneID" id="91555052"/>
<evidence type="ECO:0008006" key="5">
    <source>
        <dbReference type="Google" id="ProtNLM"/>
    </source>
</evidence>
<evidence type="ECO:0000256" key="2">
    <source>
        <dbReference type="SAM" id="SignalP"/>
    </source>
</evidence>
<feature type="signal peptide" evidence="2">
    <location>
        <begin position="1"/>
        <end position="26"/>
    </location>
</feature>
<name>A0ABQ3QC56_9ACTN</name>
<proteinExistence type="predicted"/>
<evidence type="ECO:0000313" key="4">
    <source>
        <dbReference type="Proteomes" id="UP001052655"/>
    </source>
</evidence>
<dbReference type="EMBL" id="BNDX01000018">
    <property type="protein sequence ID" value="GHI34860.1"/>
    <property type="molecule type" value="Genomic_DNA"/>
</dbReference>
<keyword evidence="2" id="KW-0732">Signal</keyword>
<organism evidence="3 4">
    <name type="scientific">Streptomyces daghestanicus</name>
    <dbReference type="NCBI Taxonomy" id="66885"/>
    <lineage>
        <taxon>Bacteria</taxon>
        <taxon>Bacillati</taxon>
        <taxon>Actinomycetota</taxon>
        <taxon>Actinomycetes</taxon>
        <taxon>Kitasatosporales</taxon>
        <taxon>Streptomycetaceae</taxon>
        <taxon>Streptomyces</taxon>
    </lineage>
</organism>
<evidence type="ECO:0000313" key="3">
    <source>
        <dbReference type="EMBL" id="GHI34860.1"/>
    </source>
</evidence>
<accession>A0ABQ3QC56</accession>
<feature type="compositionally biased region" description="Low complexity" evidence="1">
    <location>
        <begin position="25"/>
        <end position="40"/>
    </location>
</feature>
<comment type="caution">
    <text evidence="3">The sequence shown here is derived from an EMBL/GenBank/DDBJ whole genome shotgun (WGS) entry which is preliminary data.</text>
</comment>
<feature type="chain" id="PRO_5046652565" description="Lipoprotein" evidence="2">
    <location>
        <begin position="27"/>
        <end position="243"/>
    </location>
</feature>
<dbReference type="Proteomes" id="UP001052655">
    <property type="component" value="Unassembled WGS sequence"/>
</dbReference>
<protein>
    <recommendedName>
        <fullName evidence="5">Lipoprotein</fullName>
    </recommendedName>
</protein>
<reference evidence="3" key="1">
    <citation type="submission" date="2024-05" db="EMBL/GenBank/DDBJ databases">
        <title>Whole genome shotgun sequence of Streptomyces daghestanicus NBRC 12762.</title>
        <authorList>
            <person name="Komaki H."/>
            <person name="Tamura T."/>
        </authorList>
    </citation>
    <scope>NUCLEOTIDE SEQUENCE</scope>
    <source>
        <strain evidence="3">NBRC 12762</strain>
    </source>
</reference>
<keyword evidence="4" id="KW-1185">Reference proteome</keyword>
<dbReference type="RefSeq" id="WP_226536087.1">
    <property type="nucleotide sequence ID" value="NZ_BMTC01000007.1"/>
</dbReference>
<sequence>MRVLTLAALGVTTALLALPGCSPSTAPGRTPATPLATTAPYRDGNNGNGAPLSSATLETRLLTQHDLGDGYTRSPESSTVHDDITVLGCPALRALGGEAATGGSLSFARRAKTGFANRSSRSELSEELYSDTADALSAGTNRIFDTMTGCPSYRVLVGGTTIGVSTQELDPPALGDEQWSQLMTFTADGRNTVVKQTAVRVDNVLVVLSGSPACAASRIPAGSCVHSHQIDFVESPLKQPLRR</sequence>
<gene>
    <name evidence="3" type="ORF">Sdagh_65900</name>
</gene>
<feature type="region of interest" description="Disordered" evidence="1">
    <location>
        <begin position="20"/>
        <end position="49"/>
    </location>
</feature>
<evidence type="ECO:0000256" key="1">
    <source>
        <dbReference type="SAM" id="MobiDB-lite"/>
    </source>
</evidence>